<evidence type="ECO:0008006" key="3">
    <source>
        <dbReference type="Google" id="ProtNLM"/>
    </source>
</evidence>
<evidence type="ECO:0000313" key="2">
    <source>
        <dbReference type="Proteomes" id="UP000042958"/>
    </source>
</evidence>
<dbReference type="OrthoDB" id="376826at2759"/>
<dbReference type="Pfam" id="PF17316">
    <property type="entry name" value="Perilipin_2"/>
    <property type="match status" value="1"/>
</dbReference>
<accession>A0A0F7THK5</accession>
<proteinExistence type="predicted"/>
<gene>
    <name evidence="1" type="ORF">PMG11_00762</name>
</gene>
<dbReference type="STRING" id="104259.A0A0F7THK5"/>
<dbReference type="AlphaFoldDB" id="A0A0F7THK5"/>
<reference evidence="2" key="1">
    <citation type="journal article" date="2015" name="Genome Announc.">
        <title>Draft genome sequence of the fungus Penicillium brasilianum MG11.</title>
        <authorList>
            <person name="Horn F."/>
            <person name="Linde J."/>
            <person name="Mattern D.J."/>
            <person name="Walther G."/>
            <person name="Guthke R."/>
            <person name="Brakhage A.A."/>
            <person name="Valiante V."/>
        </authorList>
    </citation>
    <scope>NUCLEOTIDE SEQUENCE [LARGE SCALE GENOMIC DNA]</scope>
    <source>
        <strain evidence="2">MG11</strain>
    </source>
</reference>
<keyword evidence="2" id="KW-1185">Reference proteome</keyword>
<name>A0A0F7THK5_PENBI</name>
<evidence type="ECO:0000313" key="1">
    <source>
        <dbReference type="EMBL" id="CEJ54453.1"/>
    </source>
</evidence>
<sequence length="189" mass="20782">MPHAHSDVMGQPIVNGEQVHSQFLDHLTSYPVVSDSISLFKSNPYGAKSLELSDHAYARIAKPVLPYFSTPYSYVAPYLARADALGDKGLTQIDSRFPIIREDTQKIRGTIYNTAGLPVRVAGDVKQHLFDVYGSEYKKCGGDGVVASGKAIITTSLVLSTESLTYLTTWFQKAKEEAKEVVNEKTNSH</sequence>
<organism evidence="1 2">
    <name type="scientific">Penicillium brasilianum</name>
    <dbReference type="NCBI Taxonomy" id="104259"/>
    <lineage>
        <taxon>Eukaryota</taxon>
        <taxon>Fungi</taxon>
        <taxon>Dikarya</taxon>
        <taxon>Ascomycota</taxon>
        <taxon>Pezizomycotina</taxon>
        <taxon>Eurotiomycetes</taxon>
        <taxon>Eurotiomycetidae</taxon>
        <taxon>Eurotiales</taxon>
        <taxon>Aspergillaceae</taxon>
        <taxon>Penicillium</taxon>
    </lineage>
</organism>
<dbReference type="Proteomes" id="UP000042958">
    <property type="component" value="Unassembled WGS sequence"/>
</dbReference>
<dbReference type="EMBL" id="CDHK01000001">
    <property type="protein sequence ID" value="CEJ54453.1"/>
    <property type="molecule type" value="Genomic_DNA"/>
</dbReference>
<protein>
    <recommendedName>
        <fullName evidence="3">Pathogenesis associated protein Cap20</fullName>
    </recommendedName>
</protein>